<dbReference type="InterPro" id="IPR051081">
    <property type="entry name" value="HTH_MetalResp_TranReg"/>
</dbReference>
<keyword evidence="4" id="KW-0804">Transcription</keyword>
<dbReference type="CDD" id="cd00090">
    <property type="entry name" value="HTH_ARSR"/>
    <property type="match status" value="1"/>
</dbReference>
<protein>
    <submittedName>
        <fullName evidence="6">ArsR family transcriptional regulator</fullName>
    </submittedName>
</protein>
<dbReference type="InterPro" id="IPR001845">
    <property type="entry name" value="HTH_ArsR_DNA-bd_dom"/>
</dbReference>
<dbReference type="SMART" id="SM00418">
    <property type="entry name" value="HTH_ARSR"/>
    <property type="match status" value="1"/>
</dbReference>
<dbReference type="EMBL" id="QJKB01000017">
    <property type="protein sequence ID" value="PXX37292.1"/>
    <property type="molecule type" value="Genomic_DNA"/>
</dbReference>
<sequence>MDGLSDQALIQIAQYFSALAEPTRLRILNCLREKEHNVGELAERCSCSQANVSRHLSTLAKHGLVAREGRGTSVYYHIADESIYALCDLVCGNVARQLESQAAVLNGMNGINNNRSLN</sequence>
<dbReference type="InterPro" id="IPR036390">
    <property type="entry name" value="WH_DNA-bd_sf"/>
</dbReference>
<keyword evidence="3" id="KW-0238">DNA-binding</keyword>
<dbReference type="PANTHER" id="PTHR33154:SF18">
    <property type="entry name" value="ARSENICAL RESISTANCE OPERON REPRESSOR"/>
    <property type="match status" value="1"/>
</dbReference>
<evidence type="ECO:0000256" key="1">
    <source>
        <dbReference type="ARBA" id="ARBA00022849"/>
    </source>
</evidence>
<dbReference type="PRINTS" id="PR00778">
    <property type="entry name" value="HTHARSR"/>
</dbReference>
<organism evidence="6 7">
    <name type="scientific">Undibacterium pigrum</name>
    <dbReference type="NCBI Taxonomy" id="401470"/>
    <lineage>
        <taxon>Bacteria</taxon>
        <taxon>Pseudomonadati</taxon>
        <taxon>Pseudomonadota</taxon>
        <taxon>Betaproteobacteria</taxon>
        <taxon>Burkholderiales</taxon>
        <taxon>Oxalobacteraceae</taxon>
        <taxon>Undibacterium</taxon>
    </lineage>
</organism>
<dbReference type="OrthoDB" id="5296924at2"/>
<keyword evidence="7" id="KW-1185">Reference proteome</keyword>
<evidence type="ECO:0000313" key="7">
    <source>
        <dbReference type="Proteomes" id="UP000247792"/>
    </source>
</evidence>
<dbReference type="PROSITE" id="PS50987">
    <property type="entry name" value="HTH_ARSR_2"/>
    <property type="match status" value="1"/>
</dbReference>
<dbReference type="GO" id="GO:0046685">
    <property type="term" value="P:response to arsenic-containing substance"/>
    <property type="evidence" value="ECO:0007669"/>
    <property type="project" value="UniProtKB-KW"/>
</dbReference>
<evidence type="ECO:0000256" key="2">
    <source>
        <dbReference type="ARBA" id="ARBA00023015"/>
    </source>
</evidence>
<dbReference type="RefSeq" id="WP_110258068.1">
    <property type="nucleotide sequence ID" value="NZ_QJKB01000017.1"/>
</dbReference>
<dbReference type="GO" id="GO:0003700">
    <property type="term" value="F:DNA-binding transcription factor activity"/>
    <property type="evidence" value="ECO:0007669"/>
    <property type="project" value="InterPro"/>
</dbReference>
<dbReference type="AlphaFoldDB" id="A0A318J9F7"/>
<dbReference type="Proteomes" id="UP000247792">
    <property type="component" value="Unassembled WGS sequence"/>
</dbReference>
<reference evidence="6 7" key="1">
    <citation type="submission" date="2018-05" db="EMBL/GenBank/DDBJ databases">
        <title>Genomic Encyclopedia of Type Strains, Phase IV (KMG-IV): sequencing the most valuable type-strain genomes for metagenomic binning, comparative biology and taxonomic classification.</title>
        <authorList>
            <person name="Goeker M."/>
        </authorList>
    </citation>
    <scope>NUCLEOTIDE SEQUENCE [LARGE SCALE GENOMIC DNA]</scope>
    <source>
        <strain evidence="6 7">DSM 19792</strain>
    </source>
</reference>
<keyword evidence="2" id="KW-0805">Transcription regulation</keyword>
<evidence type="ECO:0000313" key="6">
    <source>
        <dbReference type="EMBL" id="PXX37292.1"/>
    </source>
</evidence>
<comment type="caution">
    <text evidence="6">The sequence shown here is derived from an EMBL/GenBank/DDBJ whole genome shotgun (WGS) entry which is preliminary data.</text>
</comment>
<dbReference type="PANTHER" id="PTHR33154">
    <property type="entry name" value="TRANSCRIPTIONAL REGULATOR, ARSR FAMILY"/>
    <property type="match status" value="1"/>
</dbReference>
<dbReference type="InterPro" id="IPR036388">
    <property type="entry name" value="WH-like_DNA-bd_sf"/>
</dbReference>
<evidence type="ECO:0000256" key="4">
    <source>
        <dbReference type="ARBA" id="ARBA00023163"/>
    </source>
</evidence>
<dbReference type="Gene3D" id="1.10.10.10">
    <property type="entry name" value="Winged helix-like DNA-binding domain superfamily/Winged helix DNA-binding domain"/>
    <property type="match status" value="1"/>
</dbReference>
<proteinExistence type="predicted"/>
<evidence type="ECO:0000256" key="3">
    <source>
        <dbReference type="ARBA" id="ARBA00023125"/>
    </source>
</evidence>
<dbReference type="SUPFAM" id="SSF46785">
    <property type="entry name" value="Winged helix' DNA-binding domain"/>
    <property type="match status" value="1"/>
</dbReference>
<dbReference type="InterPro" id="IPR011991">
    <property type="entry name" value="ArsR-like_HTH"/>
</dbReference>
<dbReference type="Pfam" id="PF12840">
    <property type="entry name" value="HTH_20"/>
    <property type="match status" value="1"/>
</dbReference>
<feature type="domain" description="HTH arsR-type" evidence="5">
    <location>
        <begin position="4"/>
        <end position="98"/>
    </location>
</feature>
<dbReference type="GO" id="GO:0003677">
    <property type="term" value="F:DNA binding"/>
    <property type="evidence" value="ECO:0007669"/>
    <property type="project" value="UniProtKB-KW"/>
</dbReference>
<keyword evidence="1" id="KW-0059">Arsenical resistance</keyword>
<gene>
    <name evidence="6" type="ORF">DFR42_11755</name>
</gene>
<name>A0A318J9F7_9BURK</name>
<evidence type="ECO:0000259" key="5">
    <source>
        <dbReference type="PROSITE" id="PS50987"/>
    </source>
</evidence>
<accession>A0A318J9F7</accession>
<dbReference type="NCBIfam" id="NF033788">
    <property type="entry name" value="HTH_metalloreg"/>
    <property type="match status" value="1"/>
</dbReference>